<evidence type="ECO:0000256" key="1">
    <source>
        <dbReference type="SAM" id="SignalP"/>
    </source>
</evidence>
<dbReference type="RefSeq" id="WP_340273834.1">
    <property type="nucleotide sequence ID" value="NZ_JBAKIA010000004.1"/>
</dbReference>
<comment type="caution">
    <text evidence="2">The sequence shown here is derived from an EMBL/GenBank/DDBJ whole genome shotgun (WGS) entry which is preliminary data.</text>
</comment>
<feature type="chain" id="PRO_5045963003" description="Lipoprotein" evidence="1">
    <location>
        <begin position="22"/>
        <end position="64"/>
    </location>
</feature>
<dbReference type="EMBL" id="JBAKIA010000004">
    <property type="protein sequence ID" value="MEJ8474126.1"/>
    <property type="molecule type" value="Genomic_DNA"/>
</dbReference>
<reference evidence="2 3" key="1">
    <citation type="submission" date="2024-02" db="EMBL/GenBank/DDBJ databases">
        <title>Roseibium algae sp. nov., isolated from marine alga (Grateloupia sp.), showing potential in myo-inositol conversion.</title>
        <authorList>
            <person name="Wang Y."/>
        </authorList>
    </citation>
    <scope>NUCLEOTIDE SEQUENCE [LARGE SCALE GENOMIC DNA]</scope>
    <source>
        <strain evidence="2 3">H3510</strain>
    </source>
</reference>
<proteinExistence type="predicted"/>
<dbReference type="Proteomes" id="UP001385499">
    <property type="component" value="Unassembled WGS sequence"/>
</dbReference>
<keyword evidence="3" id="KW-1185">Reference proteome</keyword>
<sequence>MTNRSAKLLLAATLICLTGLAGCREAEENRVITLEKGVYAGRPDTKLSEEQRHKLRARGQLQKF</sequence>
<evidence type="ECO:0008006" key="4">
    <source>
        <dbReference type="Google" id="ProtNLM"/>
    </source>
</evidence>
<gene>
    <name evidence="2" type="ORF">V6575_08490</name>
</gene>
<dbReference type="PROSITE" id="PS51257">
    <property type="entry name" value="PROKAR_LIPOPROTEIN"/>
    <property type="match status" value="1"/>
</dbReference>
<keyword evidence="1" id="KW-0732">Signal</keyword>
<evidence type="ECO:0000313" key="2">
    <source>
        <dbReference type="EMBL" id="MEJ8474126.1"/>
    </source>
</evidence>
<protein>
    <recommendedName>
        <fullName evidence="4">Lipoprotein</fullName>
    </recommendedName>
</protein>
<feature type="signal peptide" evidence="1">
    <location>
        <begin position="1"/>
        <end position="21"/>
    </location>
</feature>
<organism evidence="2 3">
    <name type="scientific">Roseibium algae</name>
    <dbReference type="NCBI Taxonomy" id="3123038"/>
    <lineage>
        <taxon>Bacteria</taxon>
        <taxon>Pseudomonadati</taxon>
        <taxon>Pseudomonadota</taxon>
        <taxon>Alphaproteobacteria</taxon>
        <taxon>Hyphomicrobiales</taxon>
        <taxon>Stappiaceae</taxon>
        <taxon>Roseibium</taxon>
    </lineage>
</organism>
<name>A0ABU8TIZ6_9HYPH</name>
<evidence type="ECO:0000313" key="3">
    <source>
        <dbReference type="Proteomes" id="UP001385499"/>
    </source>
</evidence>
<accession>A0ABU8TIZ6</accession>